<evidence type="ECO:0000259" key="2">
    <source>
        <dbReference type="Pfam" id="PF05712"/>
    </source>
</evidence>
<dbReference type="Pfam" id="PF05712">
    <property type="entry name" value="MRG"/>
    <property type="match status" value="1"/>
</dbReference>
<dbReference type="InterPro" id="IPR026541">
    <property type="entry name" value="MRG_dom"/>
</dbReference>
<evidence type="ECO:0000256" key="1">
    <source>
        <dbReference type="SAM" id="MobiDB-lite"/>
    </source>
</evidence>
<proteinExistence type="predicted"/>
<gene>
    <name evidence="3" type="ORF">DdX_11488</name>
</gene>
<feature type="region of interest" description="Disordered" evidence="1">
    <location>
        <begin position="109"/>
        <end position="139"/>
    </location>
</feature>
<feature type="compositionally biased region" description="Low complexity" evidence="1">
    <location>
        <begin position="73"/>
        <end position="86"/>
    </location>
</feature>
<evidence type="ECO:0000313" key="4">
    <source>
        <dbReference type="Proteomes" id="UP001201812"/>
    </source>
</evidence>
<dbReference type="AlphaFoldDB" id="A0AAD4MW29"/>
<feature type="compositionally biased region" description="Polar residues" evidence="1">
    <location>
        <begin position="44"/>
        <end position="53"/>
    </location>
</feature>
<organism evidence="3 4">
    <name type="scientific">Ditylenchus destructor</name>
    <dbReference type="NCBI Taxonomy" id="166010"/>
    <lineage>
        <taxon>Eukaryota</taxon>
        <taxon>Metazoa</taxon>
        <taxon>Ecdysozoa</taxon>
        <taxon>Nematoda</taxon>
        <taxon>Chromadorea</taxon>
        <taxon>Rhabditida</taxon>
        <taxon>Tylenchina</taxon>
        <taxon>Tylenchomorpha</taxon>
        <taxon>Sphaerularioidea</taxon>
        <taxon>Anguinidae</taxon>
        <taxon>Anguininae</taxon>
        <taxon>Ditylenchus</taxon>
    </lineage>
</organism>
<dbReference type="Proteomes" id="UP001201812">
    <property type="component" value="Unassembled WGS sequence"/>
</dbReference>
<dbReference type="Gene3D" id="1.10.274.30">
    <property type="entry name" value="MRG domain"/>
    <property type="match status" value="1"/>
</dbReference>
<dbReference type="InterPro" id="IPR038217">
    <property type="entry name" value="MRG_C_sf"/>
</dbReference>
<feature type="region of interest" description="Disordered" evidence="1">
    <location>
        <begin position="18"/>
        <end position="86"/>
    </location>
</feature>
<reference evidence="3" key="1">
    <citation type="submission" date="2022-01" db="EMBL/GenBank/DDBJ databases">
        <title>Genome Sequence Resource for Two Populations of Ditylenchus destructor, the Migratory Endoparasitic Phytonematode.</title>
        <authorList>
            <person name="Zhang H."/>
            <person name="Lin R."/>
            <person name="Xie B."/>
        </authorList>
    </citation>
    <scope>NUCLEOTIDE SEQUENCE</scope>
    <source>
        <strain evidence="3">BazhouSP</strain>
    </source>
</reference>
<dbReference type="PROSITE" id="PS51640">
    <property type="entry name" value="MRG"/>
    <property type="match status" value="1"/>
</dbReference>
<keyword evidence="4" id="KW-1185">Reference proteome</keyword>
<accession>A0AAD4MW29</accession>
<protein>
    <submittedName>
        <fullName evidence="3">MRG domain-containing protein</fullName>
    </submittedName>
</protein>
<name>A0AAD4MW29_9BILA</name>
<sequence>MLGDDDLMEVCSEISSLHLTISTSDEEEREAWPQSQPDHEKQQIQETPQQIHNHLQEREVWPQSQPDQEKQQIQDPPQQVQDHLQQTQDPLQQIHNHLQEQLTIDLEQQVEDQSPTQPPQDPDQQFQETPRTVRKRRSSRSIKVEIDEIDFGGKLEKVKLTMALQKVLDWEICLPKTNLLHSVPARYSIKNIVNKYFKTMTTSEDEQSRIFGAKLMEQFNLQFGKHLVSEWEAPMYEDLLSGNVLYYGPLKHKPKYLKSVQLEKEKDGSLKMSSLFGLPKLLQLLSIIHEKVTDPADAALFVRYMDGFVGFLDNFHDEFFDSENDLYPSSTAYFTKYCISDD</sequence>
<feature type="domain" description="MRG" evidence="2">
    <location>
        <begin position="157"/>
        <end position="322"/>
    </location>
</feature>
<evidence type="ECO:0000313" key="3">
    <source>
        <dbReference type="EMBL" id="KAI1709090.1"/>
    </source>
</evidence>
<comment type="caution">
    <text evidence="3">The sequence shown here is derived from an EMBL/GenBank/DDBJ whole genome shotgun (WGS) entry which is preliminary data.</text>
</comment>
<dbReference type="EMBL" id="JAKKPZ010000032">
    <property type="protein sequence ID" value="KAI1709090.1"/>
    <property type="molecule type" value="Genomic_DNA"/>
</dbReference>